<gene>
    <name evidence="2" type="ORF">OC712_02630</name>
</gene>
<feature type="coiled-coil region" evidence="1">
    <location>
        <begin position="38"/>
        <end position="65"/>
    </location>
</feature>
<evidence type="ECO:0000256" key="1">
    <source>
        <dbReference type="SAM" id="Coils"/>
    </source>
</evidence>
<organism evidence="2 3">
    <name type="scientific">Candidatus Phytoplasma citri</name>
    <dbReference type="NCBI Taxonomy" id="180978"/>
    <lineage>
        <taxon>Bacteria</taxon>
        <taxon>Bacillati</taxon>
        <taxon>Mycoplasmatota</taxon>
        <taxon>Mollicutes</taxon>
        <taxon>Acholeplasmatales</taxon>
        <taxon>Acholeplasmataceae</taxon>
        <taxon>Candidatus Phytoplasma</taxon>
        <taxon>16SrII (Peanut WB group)</taxon>
    </lineage>
</organism>
<reference evidence="2 3" key="1">
    <citation type="journal article" date="2023" name="Int. J. Syst. Evol. Microbiol.">
        <title>The observation of taxonomic boundaries for the 16SrII and 16SrXXV phytoplasmas using genome-based delimitation.</title>
        <authorList>
            <person name="Rodrigues Jardim B."/>
            <person name="Tran-Nguyen L.T.T."/>
            <person name="Gambley C."/>
            <person name="Al-Sadi A.M."/>
            <person name="Al-Subhi A.M."/>
            <person name="Foissac X."/>
            <person name="Salar P."/>
            <person name="Cai H."/>
            <person name="Yang J.Y."/>
            <person name="Davis R."/>
            <person name="Jones L."/>
            <person name="Rodoni B."/>
            <person name="Constable F.E."/>
        </authorList>
    </citation>
    <scope>NUCLEOTIDE SEQUENCE [LARGE SCALE GENOMIC DNA]</scope>
    <source>
        <strain evidence="2">BAWM-OMN-P75</strain>
    </source>
</reference>
<keyword evidence="3" id="KW-1185">Reference proteome</keyword>
<name>A0ABU8ZSL9_9MOLU</name>
<proteinExistence type="predicted"/>
<sequence length="80" mass="9780">MKNLNDEISIKNEIATLYLEKTKLMNKLSYCFIYHLDDDFLQKKLNNLECKMKKLSRRIYDIENLNSINEQIRRHMKEIK</sequence>
<comment type="caution">
    <text evidence="2">The sequence shown here is derived from an EMBL/GenBank/DDBJ whole genome shotgun (WGS) entry which is preliminary data.</text>
</comment>
<dbReference type="EMBL" id="JAOSJG010000045">
    <property type="protein sequence ID" value="MEK0309359.1"/>
    <property type="molecule type" value="Genomic_DNA"/>
</dbReference>
<dbReference type="Proteomes" id="UP001383392">
    <property type="component" value="Unassembled WGS sequence"/>
</dbReference>
<dbReference type="RefSeq" id="WP_340482651.1">
    <property type="nucleotide sequence ID" value="NZ_JAOSJG010000045.1"/>
</dbReference>
<keyword evidence="1" id="KW-0175">Coiled coil</keyword>
<evidence type="ECO:0000313" key="3">
    <source>
        <dbReference type="Proteomes" id="UP001383392"/>
    </source>
</evidence>
<accession>A0ABU8ZSL9</accession>
<evidence type="ECO:0000313" key="2">
    <source>
        <dbReference type="EMBL" id="MEK0309359.1"/>
    </source>
</evidence>
<protein>
    <submittedName>
        <fullName evidence="2">Uncharacterized protein</fullName>
    </submittedName>
</protein>